<evidence type="ECO:0000256" key="10">
    <source>
        <dbReference type="ARBA" id="ARBA00022741"/>
    </source>
</evidence>
<dbReference type="GO" id="GO:0005737">
    <property type="term" value="C:cytoplasm"/>
    <property type="evidence" value="ECO:0007669"/>
    <property type="project" value="UniProtKB-SubCell"/>
</dbReference>
<feature type="compositionally biased region" description="Polar residues" evidence="21">
    <location>
        <begin position="269"/>
        <end position="286"/>
    </location>
</feature>
<dbReference type="InterPro" id="IPR008266">
    <property type="entry name" value="Tyr_kinase_AS"/>
</dbReference>
<dbReference type="PROSITE" id="PS00109">
    <property type="entry name" value="PROTEIN_KINASE_TYR"/>
    <property type="match status" value="1"/>
</dbReference>
<feature type="compositionally biased region" description="Basic and acidic residues" evidence="21">
    <location>
        <begin position="664"/>
        <end position="674"/>
    </location>
</feature>
<proteinExistence type="inferred from homology"/>
<evidence type="ECO:0000256" key="13">
    <source>
        <dbReference type="ARBA" id="ARBA00022840"/>
    </source>
</evidence>
<dbReference type="AlphaFoldDB" id="A0AAN8K9E3"/>
<evidence type="ECO:0000256" key="12">
    <source>
        <dbReference type="ARBA" id="ARBA00022833"/>
    </source>
</evidence>
<dbReference type="PROSITE" id="PS00107">
    <property type="entry name" value="PROTEIN_KINASE_ATP"/>
    <property type="match status" value="1"/>
</dbReference>
<keyword evidence="22" id="KW-0812">Transmembrane</keyword>
<dbReference type="InterPro" id="IPR001245">
    <property type="entry name" value="Ser-Thr/Tyr_kinase_cat_dom"/>
</dbReference>
<dbReference type="FunFam" id="3.30.200.20:FF:000038">
    <property type="entry name" value="LIM domain kinase 2"/>
    <property type="match status" value="1"/>
</dbReference>
<evidence type="ECO:0000256" key="5">
    <source>
        <dbReference type="ARBA" id="ARBA00022490"/>
    </source>
</evidence>
<protein>
    <recommendedName>
        <fullName evidence="28">LIM domain kinase 2</fullName>
    </recommendedName>
</protein>
<evidence type="ECO:0008006" key="28">
    <source>
        <dbReference type="Google" id="ProtNLM"/>
    </source>
</evidence>
<dbReference type="CDD" id="cd09365">
    <property type="entry name" value="LIM2_LIMK"/>
    <property type="match status" value="1"/>
</dbReference>
<dbReference type="InterPro" id="IPR001478">
    <property type="entry name" value="PDZ"/>
</dbReference>
<gene>
    <name evidence="26" type="ORF">SNE40_004138</name>
</gene>
<dbReference type="PROSITE" id="PS00478">
    <property type="entry name" value="LIM_DOMAIN_1"/>
    <property type="match status" value="1"/>
</dbReference>
<feature type="domain" description="LIM zinc-binding" evidence="24">
    <location>
        <begin position="95"/>
        <end position="156"/>
    </location>
</feature>
<keyword evidence="10 20" id="KW-0547">Nucleotide-binding</keyword>
<dbReference type="PANTHER" id="PTHR46485:SF4">
    <property type="entry name" value="LIM DOMAIN KINASE 1"/>
    <property type="match status" value="1"/>
</dbReference>
<comment type="cofactor">
    <cofactor evidence="1">
        <name>Mn(2+)</name>
        <dbReference type="ChEBI" id="CHEBI:29035"/>
    </cofactor>
</comment>
<evidence type="ECO:0000313" key="26">
    <source>
        <dbReference type="EMBL" id="KAK6192712.1"/>
    </source>
</evidence>
<dbReference type="GO" id="GO:0030036">
    <property type="term" value="P:actin cytoskeleton organization"/>
    <property type="evidence" value="ECO:0007669"/>
    <property type="project" value="TreeGrafter"/>
</dbReference>
<dbReference type="GO" id="GO:0004674">
    <property type="term" value="F:protein serine/threonine kinase activity"/>
    <property type="evidence" value="ECO:0007669"/>
    <property type="project" value="UniProtKB-KW"/>
</dbReference>
<dbReference type="Gene3D" id="2.10.110.10">
    <property type="entry name" value="Cysteine Rich Protein"/>
    <property type="match status" value="1"/>
</dbReference>
<keyword evidence="5" id="KW-0963">Cytoplasm</keyword>
<keyword evidence="22" id="KW-1133">Transmembrane helix</keyword>
<evidence type="ECO:0000256" key="3">
    <source>
        <dbReference type="ARBA" id="ARBA00004496"/>
    </source>
</evidence>
<comment type="caution">
    <text evidence="26">The sequence shown here is derived from an EMBL/GenBank/DDBJ whole genome shotgun (WGS) entry which is preliminary data.</text>
</comment>
<keyword evidence="8 19" id="KW-0479">Metal-binding</keyword>
<evidence type="ECO:0000256" key="18">
    <source>
        <dbReference type="ARBA" id="ARBA00051680"/>
    </source>
</evidence>
<feature type="region of interest" description="Disordered" evidence="21">
    <location>
        <begin position="664"/>
        <end position="706"/>
    </location>
</feature>
<evidence type="ECO:0000256" key="7">
    <source>
        <dbReference type="ARBA" id="ARBA00022679"/>
    </source>
</evidence>
<dbReference type="GO" id="GO:0005634">
    <property type="term" value="C:nucleus"/>
    <property type="evidence" value="ECO:0007669"/>
    <property type="project" value="TreeGrafter"/>
</dbReference>
<comment type="subcellular location">
    <subcellularLocation>
        <location evidence="3">Cytoplasm</location>
    </subcellularLocation>
</comment>
<comment type="similarity">
    <text evidence="4">Belongs to the protein kinase superfamily. TKL Ser/Thr protein kinase family.</text>
</comment>
<dbReference type="GO" id="GO:0005524">
    <property type="term" value="F:ATP binding"/>
    <property type="evidence" value="ECO:0007669"/>
    <property type="project" value="UniProtKB-UniRule"/>
</dbReference>
<dbReference type="InterPro" id="IPR036034">
    <property type="entry name" value="PDZ_sf"/>
</dbReference>
<evidence type="ECO:0000256" key="1">
    <source>
        <dbReference type="ARBA" id="ARBA00001936"/>
    </source>
</evidence>
<dbReference type="SUPFAM" id="SSF57716">
    <property type="entry name" value="Glucocorticoid receptor-like (DNA-binding domain)"/>
    <property type="match status" value="2"/>
</dbReference>
<dbReference type="FunFam" id="2.10.110.10:FF:000038">
    <property type="entry name" value="LIM domain kinase 2"/>
    <property type="match status" value="1"/>
</dbReference>
<keyword evidence="9" id="KW-0677">Repeat</keyword>
<evidence type="ECO:0000256" key="22">
    <source>
        <dbReference type="SAM" id="Phobius"/>
    </source>
</evidence>
<dbReference type="Pfam" id="PF00412">
    <property type="entry name" value="LIM"/>
    <property type="match status" value="1"/>
</dbReference>
<keyword evidence="12 19" id="KW-0862">Zinc</keyword>
<keyword evidence="7" id="KW-0808">Transferase</keyword>
<evidence type="ECO:0000259" key="25">
    <source>
        <dbReference type="PROSITE" id="PS50106"/>
    </source>
</evidence>
<keyword evidence="14 19" id="KW-0440">LIM domain</keyword>
<dbReference type="GO" id="GO:0046872">
    <property type="term" value="F:metal ion binding"/>
    <property type="evidence" value="ECO:0007669"/>
    <property type="project" value="UniProtKB-KW"/>
</dbReference>
<accession>A0AAN8K9E3</accession>
<feature type="compositionally biased region" description="Polar residues" evidence="21">
    <location>
        <begin position="689"/>
        <end position="706"/>
    </location>
</feature>
<evidence type="ECO:0000313" key="27">
    <source>
        <dbReference type="Proteomes" id="UP001347796"/>
    </source>
</evidence>
<evidence type="ECO:0000256" key="17">
    <source>
        <dbReference type="ARBA" id="ARBA00049308"/>
    </source>
</evidence>
<dbReference type="Gene3D" id="3.30.200.20">
    <property type="entry name" value="Phosphorylase Kinase, domain 1"/>
    <property type="match status" value="1"/>
</dbReference>
<feature type="domain" description="PDZ" evidence="25">
    <location>
        <begin position="172"/>
        <end position="266"/>
    </location>
</feature>
<keyword evidence="15" id="KW-0464">Manganese</keyword>
<comment type="catalytic activity">
    <reaction evidence="18">
        <text>L-tyrosyl-[protein] + ATP = O-phospho-L-tyrosyl-[protein] + ADP + H(+)</text>
        <dbReference type="Rhea" id="RHEA:10596"/>
        <dbReference type="Rhea" id="RHEA-COMP:10136"/>
        <dbReference type="Rhea" id="RHEA-COMP:20101"/>
        <dbReference type="ChEBI" id="CHEBI:15378"/>
        <dbReference type="ChEBI" id="CHEBI:30616"/>
        <dbReference type="ChEBI" id="CHEBI:46858"/>
        <dbReference type="ChEBI" id="CHEBI:61978"/>
        <dbReference type="ChEBI" id="CHEBI:456216"/>
        <dbReference type="EC" id="2.7.12.1"/>
    </reaction>
</comment>
<evidence type="ECO:0000256" key="15">
    <source>
        <dbReference type="ARBA" id="ARBA00023211"/>
    </source>
</evidence>
<evidence type="ECO:0000256" key="19">
    <source>
        <dbReference type="PROSITE-ProRule" id="PRU00125"/>
    </source>
</evidence>
<comment type="cofactor">
    <cofactor evidence="2">
        <name>Mg(2+)</name>
        <dbReference type="ChEBI" id="CHEBI:18420"/>
    </cofactor>
</comment>
<dbReference type="GO" id="GO:0004712">
    <property type="term" value="F:protein serine/threonine/tyrosine kinase activity"/>
    <property type="evidence" value="ECO:0007669"/>
    <property type="project" value="UniProtKB-EC"/>
</dbReference>
<evidence type="ECO:0000256" key="11">
    <source>
        <dbReference type="ARBA" id="ARBA00022777"/>
    </source>
</evidence>
<dbReference type="Gene3D" id="1.10.510.10">
    <property type="entry name" value="Transferase(Phosphotransferase) domain 1"/>
    <property type="match status" value="1"/>
</dbReference>
<dbReference type="InterPro" id="IPR001781">
    <property type="entry name" value="Znf_LIM"/>
</dbReference>
<evidence type="ECO:0000256" key="16">
    <source>
        <dbReference type="ARBA" id="ARBA00049003"/>
    </source>
</evidence>
<dbReference type="PROSITE" id="PS50106">
    <property type="entry name" value="PDZ"/>
    <property type="match status" value="1"/>
</dbReference>
<sequence>MSCDTIDSVPSPRVKQQAGQQHLQAKIKLWFHWLIIYLVKVLPISLANGFLNFLSWLTILTPYRCSRCNQCLPNWYFEKDGRLFCHEDYWAKFGDACNGCSDLITGPVMVAGEHRYHPECFKCVHCEVYIGDEETYALVERSKLFCGTCYTKVMKPLLAASPRRRKPHSIQLVEIPATPDGNRGVQFSMDRRRNSSRPSCNSDVYRKAPIVKITDLDVSPDLQGLKIGDRILEVNGLSVRDKSTEEMDVIFNNSTDVLHITLERDPSPLRSNSDSDSPSDTCTLSSPDEVLIGSTPVKLRPRSTLKARNFSPSRRRSKSPSPLPPNRSLSIELNRSHSLRTQSGSHRVFRVNDLILGDVLGQGFFGQAIKVTHRVTNEVMVLKELFKFNEEAQKSFLQEVHMLRNLDHPCVLKFMGVLYKEKKLNLVTEYIPGGTLTEHLLDDCIDISCLQKIKFVKDISSGMSYLHSMDIIHRDLTSHNCLVKLDKTVVVADFGLAKIMPKNKDIPFTEIERTPRSSTKNKRKIKKKRYTVVGSPYWMAPEMMNGKVYDERVDIFSYGIIVCEVIGRIFADPDYLPRSLDFGLNMEAFRKQFSQNCPDPVFMLAALCCQLAPEKRPNFGRINILCEALYLHEEHKAPLPSELLGDPVVFNQKSRDYMYEQLTNERNKEKKEKNNVSIPVPPKIKRSSLDSISEQNKQIVETSTND</sequence>
<dbReference type="PROSITE" id="PS50023">
    <property type="entry name" value="LIM_DOMAIN_2"/>
    <property type="match status" value="1"/>
</dbReference>
<evidence type="ECO:0000259" key="23">
    <source>
        <dbReference type="PROSITE" id="PS50011"/>
    </source>
</evidence>
<dbReference type="Pfam" id="PF07714">
    <property type="entry name" value="PK_Tyr_Ser-Thr"/>
    <property type="match status" value="1"/>
</dbReference>
<evidence type="ECO:0000256" key="6">
    <source>
        <dbReference type="ARBA" id="ARBA00022527"/>
    </source>
</evidence>
<dbReference type="SMART" id="SM00132">
    <property type="entry name" value="LIM"/>
    <property type="match status" value="1"/>
</dbReference>
<keyword evidence="11" id="KW-0418">Kinase</keyword>
<evidence type="ECO:0000256" key="20">
    <source>
        <dbReference type="PROSITE-ProRule" id="PRU10141"/>
    </source>
</evidence>
<dbReference type="InterPro" id="IPR011009">
    <property type="entry name" value="Kinase-like_dom_sf"/>
</dbReference>
<comment type="catalytic activity">
    <reaction evidence="16">
        <text>L-seryl-[protein] + ATP = O-phospho-L-seryl-[protein] + ADP + H(+)</text>
        <dbReference type="Rhea" id="RHEA:17989"/>
        <dbReference type="Rhea" id="RHEA-COMP:9863"/>
        <dbReference type="Rhea" id="RHEA-COMP:11604"/>
        <dbReference type="ChEBI" id="CHEBI:15378"/>
        <dbReference type="ChEBI" id="CHEBI:29999"/>
        <dbReference type="ChEBI" id="CHEBI:30616"/>
        <dbReference type="ChEBI" id="CHEBI:83421"/>
        <dbReference type="ChEBI" id="CHEBI:456216"/>
        <dbReference type="EC" id="2.7.12.1"/>
    </reaction>
</comment>
<evidence type="ECO:0000256" key="14">
    <source>
        <dbReference type="ARBA" id="ARBA00023038"/>
    </source>
</evidence>
<dbReference type="InterPro" id="IPR017441">
    <property type="entry name" value="Protein_kinase_ATP_BS"/>
</dbReference>
<evidence type="ECO:0000256" key="2">
    <source>
        <dbReference type="ARBA" id="ARBA00001946"/>
    </source>
</evidence>
<evidence type="ECO:0000256" key="21">
    <source>
        <dbReference type="SAM" id="MobiDB-lite"/>
    </source>
</evidence>
<dbReference type="SUPFAM" id="SSF50156">
    <property type="entry name" value="PDZ domain-like"/>
    <property type="match status" value="1"/>
</dbReference>
<comment type="catalytic activity">
    <reaction evidence="17">
        <text>L-threonyl-[protein] + ATP = O-phospho-L-threonyl-[protein] + ADP + H(+)</text>
        <dbReference type="Rhea" id="RHEA:46608"/>
        <dbReference type="Rhea" id="RHEA-COMP:11060"/>
        <dbReference type="Rhea" id="RHEA-COMP:11605"/>
        <dbReference type="ChEBI" id="CHEBI:15378"/>
        <dbReference type="ChEBI" id="CHEBI:30013"/>
        <dbReference type="ChEBI" id="CHEBI:30616"/>
        <dbReference type="ChEBI" id="CHEBI:61977"/>
        <dbReference type="ChEBI" id="CHEBI:456216"/>
        <dbReference type="EC" id="2.7.12.1"/>
    </reaction>
</comment>
<feature type="transmembrane region" description="Helical" evidence="22">
    <location>
        <begin position="34"/>
        <end position="59"/>
    </location>
</feature>
<keyword evidence="13 20" id="KW-0067">ATP-binding</keyword>
<reference evidence="26 27" key="1">
    <citation type="submission" date="2024-01" db="EMBL/GenBank/DDBJ databases">
        <title>The genome of the rayed Mediterranean limpet Patella caerulea (Linnaeus, 1758).</title>
        <authorList>
            <person name="Anh-Thu Weber A."/>
            <person name="Halstead-Nussloch G."/>
        </authorList>
    </citation>
    <scope>NUCLEOTIDE SEQUENCE [LARGE SCALE GENOMIC DNA]</scope>
    <source>
        <strain evidence="26">AATW-2023a</strain>
        <tissue evidence="26">Whole specimen</tissue>
    </source>
</reference>
<feature type="binding site" evidence="20">
    <location>
        <position position="383"/>
    </location>
    <ligand>
        <name>ATP</name>
        <dbReference type="ChEBI" id="CHEBI:30616"/>
    </ligand>
</feature>
<dbReference type="Proteomes" id="UP001347796">
    <property type="component" value="Unassembled WGS sequence"/>
</dbReference>
<organism evidence="26 27">
    <name type="scientific">Patella caerulea</name>
    <name type="common">Rayed Mediterranean limpet</name>
    <dbReference type="NCBI Taxonomy" id="87958"/>
    <lineage>
        <taxon>Eukaryota</taxon>
        <taxon>Metazoa</taxon>
        <taxon>Spiralia</taxon>
        <taxon>Lophotrochozoa</taxon>
        <taxon>Mollusca</taxon>
        <taxon>Gastropoda</taxon>
        <taxon>Patellogastropoda</taxon>
        <taxon>Patelloidea</taxon>
        <taxon>Patellidae</taxon>
        <taxon>Patella</taxon>
    </lineage>
</organism>
<keyword evidence="27" id="KW-1185">Reference proteome</keyword>
<dbReference type="PROSITE" id="PS50011">
    <property type="entry name" value="PROTEIN_KINASE_DOM"/>
    <property type="match status" value="1"/>
</dbReference>
<dbReference type="PANTHER" id="PTHR46485">
    <property type="entry name" value="LIM DOMAIN KINASE 1"/>
    <property type="match status" value="1"/>
</dbReference>
<keyword evidence="22" id="KW-0472">Membrane</keyword>
<evidence type="ECO:0000259" key="24">
    <source>
        <dbReference type="PROSITE" id="PS50023"/>
    </source>
</evidence>
<keyword evidence="6" id="KW-0723">Serine/threonine-protein kinase</keyword>
<dbReference type="EMBL" id="JAZGQO010000002">
    <property type="protein sequence ID" value="KAK6192712.1"/>
    <property type="molecule type" value="Genomic_DNA"/>
</dbReference>
<evidence type="ECO:0000256" key="4">
    <source>
        <dbReference type="ARBA" id="ARBA00005843"/>
    </source>
</evidence>
<dbReference type="InterPro" id="IPR050940">
    <property type="entry name" value="Actin_reg-Ser/Thr_kinase"/>
</dbReference>
<dbReference type="SMART" id="SM00228">
    <property type="entry name" value="PDZ"/>
    <property type="match status" value="1"/>
</dbReference>
<feature type="region of interest" description="Disordered" evidence="21">
    <location>
        <begin position="265"/>
        <end position="336"/>
    </location>
</feature>
<dbReference type="Gene3D" id="2.30.42.10">
    <property type="match status" value="1"/>
</dbReference>
<evidence type="ECO:0000256" key="8">
    <source>
        <dbReference type="ARBA" id="ARBA00022723"/>
    </source>
</evidence>
<dbReference type="InterPro" id="IPR000719">
    <property type="entry name" value="Prot_kinase_dom"/>
</dbReference>
<name>A0AAN8K9E3_PATCE</name>
<feature type="domain" description="Protein kinase" evidence="23">
    <location>
        <begin position="354"/>
        <end position="631"/>
    </location>
</feature>
<dbReference type="SUPFAM" id="SSF56112">
    <property type="entry name" value="Protein kinase-like (PK-like)"/>
    <property type="match status" value="1"/>
</dbReference>
<evidence type="ECO:0000256" key="9">
    <source>
        <dbReference type="ARBA" id="ARBA00022737"/>
    </source>
</evidence>